<feature type="domain" description="Amidase" evidence="1">
    <location>
        <begin position="26"/>
        <end position="447"/>
    </location>
</feature>
<dbReference type="InterPro" id="IPR020556">
    <property type="entry name" value="Amidase_CS"/>
</dbReference>
<dbReference type="Gene3D" id="3.90.1300.10">
    <property type="entry name" value="Amidase signature (AS) domain"/>
    <property type="match status" value="1"/>
</dbReference>
<dbReference type="PANTHER" id="PTHR11895:SF76">
    <property type="entry name" value="INDOLEACETAMIDE HYDROLASE"/>
    <property type="match status" value="1"/>
</dbReference>
<sequence length="466" mass="48698">MDTEFEAMTAREQAEGIRTRQFSARELLDAHLARIAEVNPAINAVVTLDEEGARAAATAADERTMAGGPLGPLHGVPMTHKDTHDTAGMRTTFGSPLHRDRVPAGDSLVIARLKAAGVITTGKTNVPEFAAGSHTFNPVFGTTVNPYDPSKSAGGSSGGTAAAIAARIQPAGDGSDMGGSVRTPAAFCNLAGLRPSAGRIPAEEPYSWLGRAGVLARRTSDVAYVMACVSGPDRCDPAALPEPGSLFDVALRENLTGVRIGWTPGFGLAVPVEPEVLDVLAGVLPVFERLGATVEEACPDLRDADEVFSTTRAFDLALKYGDLLPEHRGEIKDSLVWNLEKGLALTVEDLMSATRARRRLHTAVTGFFGRYDLLIAPATQVLPFPAELEYPRAVGGTEFDTYLGWMRAATLVSATGLPALSVPAGFSGGLPVGLQIVGAHGADLDLLHAANAFELATGFAATAPPS</sequence>
<dbReference type="Proteomes" id="UP001501116">
    <property type="component" value="Unassembled WGS sequence"/>
</dbReference>
<dbReference type="PANTHER" id="PTHR11895">
    <property type="entry name" value="TRANSAMIDASE"/>
    <property type="match status" value="1"/>
</dbReference>
<dbReference type="RefSeq" id="WP_344427251.1">
    <property type="nucleotide sequence ID" value="NZ_BAAANN010000030.1"/>
</dbReference>
<proteinExistence type="predicted"/>
<dbReference type="SUPFAM" id="SSF75304">
    <property type="entry name" value="Amidase signature (AS) enzymes"/>
    <property type="match status" value="1"/>
</dbReference>
<name>A0ABP5DEY7_9PSEU</name>
<dbReference type="Pfam" id="PF01425">
    <property type="entry name" value="Amidase"/>
    <property type="match status" value="1"/>
</dbReference>
<dbReference type="EMBL" id="BAAANN010000030">
    <property type="protein sequence ID" value="GAA1978596.1"/>
    <property type="molecule type" value="Genomic_DNA"/>
</dbReference>
<comment type="caution">
    <text evidence="2">The sequence shown here is derived from an EMBL/GenBank/DDBJ whole genome shotgun (WGS) entry which is preliminary data.</text>
</comment>
<dbReference type="InterPro" id="IPR023631">
    <property type="entry name" value="Amidase_dom"/>
</dbReference>
<evidence type="ECO:0000313" key="3">
    <source>
        <dbReference type="Proteomes" id="UP001501116"/>
    </source>
</evidence>
<reference evidence="3" key="1">
    <citation type="journal article" date="2019" name="Int. J. Syst. Evol. Microbiol.">
        <title>The Global Catalogue of Microorganisms (GCM) 10K type strain sequencing project: providing services to taxonomists for standard genome sequencing and annotation.</title>
        <authorList>
            <consortium name="The Broad Institute Genomics Platform"/>
            <consortium name="The Broad Institute Genome Sequencing Center for Infectious Disease"/>
            <person name="Wu L."/>
            <person name="Ma J."/>
        </authorList>
    </citation>
    <scope>NUCLEOTIDE SEQUENCE [LARGE SCALE GENOMIC DNA]</scope>
    <source>
        <strain evidence="3">JCM 14545</strain>
    </source>
</reference>
<gene>
    <name evidence="2" type="ORF">GCM10009754_63360</name>
</gene>
<evidence type="ECO:0000313" key="2">
    <source>
        <dbReference type="EMBL" id="GAA1978596.1"/>
    </source>
</evidence>
<protein>
    <submittedName>
        <fullName evidence="2">Amidase</fullName>
    </submittedName>
</protein>
<evidence type="ECO:0000259" key="1">
    <source>
        <dbReference type="Pfam" id="PF01425"/>
    </source>
</evidence>
<organism evidence="2 3">
    <name type="scientific">Amycolatopsis minnesotensis</name>
    <dbReference type="NCBI Taxonomy" id="337894"/>
    <lineage>
        <taxon>Bacteria</taxon>
        <taxon>Bacillati</taxon>
        <taxon>Actinomycetota</taxon>
        <taxon>Actinomycetes</taxon>
        <taxon>Pseudonocardiales</taxon>
        <taxon>Pseudonocardiaceae</taxon>
        <taxon>Amycolatopsis</taxon>
    </lineage>
</organism>
<accession>A0ABP5DEY7</accession>
<dbReference type="InterPro" id="IPR000120">
    <property type="entry name" value="Amidase"/>
</dbReference>
<dbReference type="PROSITE" id="PS00571">
    <property type="entry name" value="AMIDASES"/>
    <property type="match status" value="1"/>
</dbReference>
<keyword evidence="3" id="KW-1185">Reference proteome</keyword>
<dbReference type="InterPro" id="IPR036928">
    <property type="entry name" value="AS_sf"/>
</dbReference>